<dbReference type="InParanoid" id="A0A3N7FZD5"/>
<evidence type="ECO:0000313" key="1">
    <source>
        <dbReference type="EMBL" id="RQO85554.1"/>
    </source>
</evidence>
<gene>
    <name evidence="1" type="ORF">POPTR_001G300601</name>
</gene>
<accession>A0A3N7FZD5</accession>
<sequence>MWMGLLLVSLVLLVYVYFVLGIFSIPAGIRDSNEAKLLVAVKTLELSSSREDLSGVKTIVEFDSSNVVNHIRPWYYHEIFVLATHFSSRMADGLAQQGVSGNCDFIAWL</sequence>
<reference evidence="1 2" key="1">
    <citation type="journal article" date="2006" name="Science">
        <title>The genome of black cottonwood, Populus trichocarpa (Torr. &amp; Gray).</title>
        <authorList>
            <person name="Tuskan G.A."/>
            <person name="Difazio S."/>
            <person name="Jansson S."/>
            <person name="Bohlmann J."/>
            <person name="Grigoriev I."/>
            <person name="Hellsten U."/>
            <person name="Putnam N."/>
            <person name="Ralph S."/>
            <person name="Rombauts S."/>
            <person name="Salamov A."/>
            <person name="Schein J."/>
            <person name="Sterck L."/>
            <person name="Aerts A."/>
            <person name="Bhalerao R.R."/>
            <person name="Bhalerao R.P."/>
            <person name="Blaudez D."/>
            <person name="Boerjan W."/>
            <person name="Brun A."/>
            <person name="Brunner A."/>
            <person name="Busov V."/>
            <person name="Campbell M."/>
            <person name="Carlson J."/>
            <person name="Chalot M."/>
            <person name="Chapman J."/>
            <person name="Chen G.L."/>
            <person name="Cooper D."/>
            <person name="Coutinho P.M."/>
            <person name="Couturier J."/>
            <person name="Covert S."/>
            <person name="Cronk Q."/>
            <person name="Cunningham R."/>
            <person name="Davis J."/>
            <person name="Degroeve S."/>
            <person name="Dejardin A."/>
            <person name="Depamphilis C."/>
            <person name="Detter J."/>
            <person name="Dirks B."/>
            <person name="Dubchak I."/>
            <person name="Duplessis S."/>
            <person name="Ehlting J."/>
            <person name="Ellis B."/>
            <person name="Gendler K."/>
            <person name="Goodstein D."/>
            <person name="Gribskov M."/>
            <person name="Grimwood J."/>
            <person name="Groover A."/>
            <person name="Gunter L."/>
            <person name="Hamberger B."/>
            <person name="Heinze B."/>
            <person name="Helariutta Y."/>
            <person name="Henrissat B."/>
            <person name="Holligan D."/>
            <person name="Holt R."/>
            <person name="Huang W."/>
            <person name="Islam-Faridi N."/>
            <person name="Jones S."/>
            <person name="Jones-Rhoades M."/>
            <person name="Jorgensen R."/>
            <person name="Joshi C."/>
            <person name="Kangasjarvi J."/>
            <person name="Karlsson J."/>
            <person name="Kelleher C."/>
            <person name="Kirkpatrick R."/>
            <person name="Kirst M."/>
            <person name="Kohler A."/>
            <person name="Kalluri U."/>
            <person name="Larimer F."/>
            <person name="Leebens-Mack J."/>
            <person name="Leple J.C."/>
            <person name="Locascio P."/>
            <person name="Lou Y."/>
            <person name="Lucas S."/>
            <person name="Martin F."/>
            <person name="Montanini B."/>
            <person name="Napoli C."/>
            <person name="Nelson D.R."/>
            <person name="Nelson C."/>
            <person name="Nieminen K."/>
            <person name="Nilsson O."/>
            <person name="Pereda V."/>
            <person name="Peter G."/>
            <person name="Philippe R."/>
            <person name="Pilate G."/>
            <person name="Poliakov A."/>
            <person name="Razumovskaya J."/>
            <person name="Richardson P."/>
            <person name="Rinaldi C."/>
            <person name="Ritland K."/>
            <person name="Rouze P."/>
            <person name="Ryaboy D."/>
            <person name="Schmutz J."/>
            <person name="Schrader J."/>
            <person name="Segerman B."/>
            <person name="Shin H."/>
            <person name="Siddiqui A."/>
            <person name="Sterky F."/>
            <person name="Terry A."/>
            <person name="Tsai C.J."/>
            <person name="Uberbacher E."/>
            <person name="Unneberg P."/>
            <person name="Vahala J."/>
            <person name="Wall K."/>
            <person name="Wessler S."/>
            <person name="Yang G."/>
            <person name="Yin T."/>
            <person name="Douglas C."/>
            <person name="Marra M."/>
            <person name="Sandberg G."/>
            <person name="Van de Peer Y."/>
            <person name="Rokhsar D."/>
        </authorList>
    </citation>
    <scope>NUCLEOTIDE SEQUENCE [LARGE SCALE GENOMIC DNA]</scope>
    <source>
        <strain evidence="2">cv. Nisqually</strain>
    </source>
</reference>
<evidence type="ECO:0000313" key="2">
    <source>
        <dbReference type="Proteomes" id="UP000006729"/>
    </source>
</evidence>
<name>A0A3N7FZD5_POPTR</name>
<organism evidence="1 2">
    <name type="scientific">Populus trichocarpa</name>
    <name type="common">Western balsam poplar</name>
    <name type="synonym">Populus balsamifera subsp. trichocarpa</name>
    <dbReference type="NCBI Taxonomy" id="3694"/>
    <lineage>
        <taxon>Eukaryota</taxon>
        <taxon>Viridiplantae</taxon>
        <taxon>Streptophyta</taxon>
        <taxon>Embryophyta</taxon>
        <taxon>Tracheophyta</taxon>
        <taxon>Spermatophyta</taxon>
        <taxon>Magnoliopsida</taxon>
        <taxon>eudicotyledons</taxon>
        <taxon>Gunneridae</taxon>
        <taxon>Pentapetalae</taxon>
        <taxon>rosids</taxon>
        <taxon>fabids</taxon>
        <taxon>Malpighiales</taxon>
        <taxon>Salicaceae</taxon>
        <taxon>Saliceae</taxon>
        <taxon>Populus</taxon>
    </lineage>
</organism>
<dbReference type="EMBL" id="CM009290">
    <property type="protein sequence ID" value="RQO85554.1"/>
    <property type="molecule type" value="Genomic_DNA"/>
</dbReference>
<dbReference type="AlphaFoldDB" id="A0A3N7FZD5"/>
<dbReference type="Proteomes" id="UP000006729">
    <property type="component" value="Chromosome 1"/>
</dbReference>
<evidence type="ECO:0008006" key="3">
    <source>
        <dbReference type="Google" id="ProtNLM"/>
    </source>
</evidence>
<keyword evidence="2" id="KW-1185">Reference proteome</keyword>
<proteinExistence type="predicted"/>
<protein>
    <recommendedName>
        <fullName evidence="3">RNase H type-1 domain-containing protein</fullName>
    </recommendedName>
</protein>